<evidence type="ECO:0000256" key="16">
    <source>
        <dbReference type="ARBA" id="ARBA00044899"/>
    </source>
</evidence>
<dbReference type="Proteomes" id="UP000199092">
    <property type="component" value="Chromosome I"/>
</dbReference>
<evidence type="ECO:0000256" key="9">
    <source>
        <dbReference type="ARBA" id="ARBA00044876"/>
    </source>
</evidence>
<evidence type="ECO:0000256" key="13">
    <source>
        <dbReference type="ARBA" id="ARBA00044891"/>
    </source>
</evidence>
<dbReference type="EMBL" id="LT629749">
    <property type="protein sequence ID" value="SDS24232.1"/>
    <property type="molecule type" value="Genomic_DNA"/>
</dbReference>
<dbReference type="PANTHER" id="PTHR23512:SF3">
    <property type="entry name" value="MAJOR FACILITATOR SUPERFAMILY DOMAIN-CONTAINING PROTEIN 1"/>
    <property type="match status" value="1"/>
</dbReference>
<dbReference type="STRING" id="546871.SAMN04488543_1351"/>
<evidence type="ECO:0000256" key="5">
    <source>
        <dbReference type="ARBA" id="ARBA00022692"/>
    </source>
</evidence>
<dbReference type="InterPro" id="IPR011701">
    <property type="entry name" value="MFS"/>
</dbReference>
<keyword evidence="29" id="KW-1185">Reference proteome</keyword>
<feature type="transmembrane region" description="Helical" evidence="26">
    <location>
        <begin position="219"/>
        <end position="240"/>
    </location>
</feature>
<evidence type="ECO:0000256" key="19">
    <source>
        <dbReference type="ARBA" id="ARBA00044912"/>
    </source>
</evidence>
<keyword evidence="7 26" id="KW-0472">Membrane</keyword>
<feature type="transmembrane region" description="Helical" evidence="26">
    <location>
        <begin position="285"/>
        <end position="304"/>
    </location>
</feature>
<evidence type="ECO:0000256" key="12">
    <source>
        <dbReference type="ARBA" id="ARBA00044884"/>
    </source>
</evidence>
<comment type="catalytic activity">
    <reaction evidence="10">
        <text>L-histidyl-glycine(out) = L-histidyl-glycine(in)</text>
        <dbReference type="Rhea" id="RHEA:79395"/>
        <dbReference type="ChEBI" id="CHEBI:229957"/>
    </reaction>
</comment>
<name>A0A1H1QL89_9ACTN</name>
<feature type="transmembrane region" description="Helical" evidence="26">
    <location>
        <begin position="310"/>
        <end position="331"/>
    </location>
</feature>
<feature type="transmembrane region" description="Helical" evidence="26">
    <location>
        <begin position="381"/>
        <end position="403"/>
    </location>
</feature>
<dbReference type="InterPro" id="IPR052187">
    <property type="entry name" value="MFSD1"/>
</dbReference>
<evidence type="ECO:0000256" key="24">
    <source>
        <dbReference type="ARBA" id="ARBA00045709"/>
    </source>
</evidence>
<evidence type="ECO:0000256" key="18">
    <source>
        <dbReference type="ARBA" id="ARBA00044903"/>
    </source>
</evidence>
<comment type="subcellular location">
    <subcellularLocation>
        <location evidence="2">Cell membrane</location>
        <topology evidence="2">Multi-pass membrane protein</topology>
    </subcellularLocation>
    <subcellularLocation>
        <location evidence="1">Lysosome membrane</location>
        <topology evidence="1">Multi-pass membrane protein</topology>
    </subcellularLocation>
</comment>
<comment type="catalytic activity">
    <reaction evidence="9">
        <text>L-lysyl-L-alanine(out) = L-lysyl-L-alanine(in)</text>
        <dbReference type="Rhea" id="RHEA:79399"/>
        <dbReference type="ChEBI" id="CHEBI:229954"/>
    </reaction>
</comment>
<evidence type="ECO:0000256" key="14">
    <source>
        <dbReference type="ARBA" id="ARBA00044893"/>
    </source>
</evidence>
<evidence type="ECO:0000256" key="11">
    <source>
        <dbReference type="ARBA" id="ARBA00044881"/>
    </source>
</evidence>
<dbReference type="GO" id="GO:0005886">
    <property type="term" value="C:plasma membrane"/>
    <property type="evidence" value="ECO:0007669"/>
    <property type="project" value="UniProtKB-SubCell"/>
</dbReference>
<comment type="catalytic activity">
    <reaction evidence="14">
        <text>L-alpha-aminoacyl-L-lysine(out) = L-alpha-aminoacyl-L-lysine(in)</text>
        <dbReference type="Rhea" id="RHEA:79383"/>
        <dbReference type="ChEBI" id="CHEBI:229966"/>
    </reaction>
</comment>
<dbReference type="AlphaFoldDB" id="A0A1H1QL89"/>
<evidence type="ECO:0000256" key="2">
    <source>
        <dbReference type="ARBA" id="ARBA00004651"/>
    </source>
</evidence>
<evidence type="ECO:0000256" key="25">
    <source>
        <dbReference type="ARBA" id="ARBA00046376"/>
    </source>
</evidence>
<sequence length="437" mass="46068">MPTSARRRSWFVWGVAVAAYAVAIFQRTSLGVAAGPATERFGVGASVLSTFVVLQLVVYAAMQIPVGILVDRFGSRLLLVAGALLMAVGQTTMALATHPGTAVLARVVVGAGDAMTFISVLRIIPAWFPARRVPMVTQLTGQVGQLGQVASTIPLAAALAGPGWTPAYLGAAAVGVLAALLVLLAVRDRPVGSPAAAPVGWAEAMTDLRSSFVHPGTRLGLWSHFSTQFSGMVFVLLWGYPFMTAGLGYSPGLAGGLLTLMVLAGPVIGPVLGQLTAQYPLRRSNLIFGVMITTVATWTLVLLWPGTVPLPLLVLLLVVLAAYGPASAVGFDFARSFNPSTRLGAASGIVNMGGFTASLITIFAIGVILDWRAPTGAFDLADFEIAFCFQYVLWAFGFVSLWSSRRLTRAGMRADGGAPIDPLARAIARRWRHRPRR</sequence>
<comment type="catalytic activity">
    <reaction evidence="17">
        <text>L-lysyl-L-lysine(out) = L-lysyl-L-lysine(in)</text>
        <dbReference type="Rhea" id="RHEA:79403"/>
        <dbReference type="ChEBI" id="CHEBI:229956"/>
    </reaction>
</comment>
<keyword evidence="8" id="KW-0458">Lysosome</keyword>
<comment type="function">
    <text evidence="24">Lysosomal dipeptide uniporter that selectively exports lysine, arginine or histidine-containing dipeptides with a net positive charge from the lysosome lumen into the cytosol. Could play a role in a specific type of protein O-glycosylation indirectly regulating macrophages migration and tissue invasion. Also essential for liver homeostasis.</text>
</comment>
<evidence type="ECO:0000259" key="27">
    <source>
        <dbReference type="PROSITE" id="PS50850"/>
    </source>
</evidence>
<evidence type="ECO:0000256" key="7">
    <source>
        <dbReference type="ARBA" id="ARBA00023136"/>
    </source>
</evidence>
<evidence type="ECO:0000256" key="20">
    <source>
        <dbReference type="ARBA" id="ARBA00044919"/>
    </source>
</evidence>
<dbReference type="Gene3D" id="1.20.1250.20">
    <property type="entry name" value="MFS general substrate transporter like domains"/>
    <property type="match status" value="2"/>
</dbReference>
<evidence type="ECO:0000256" key="10">
    <source>
        <dbReference type="ARBA" id="ARBA00044878"/>
    </source>
</evidence>
<dbReference type="Pfam" id="PF07690">
    <property type="entry name" value="MFS_1"/>
    <property type="match status" value="1"/>
</dbReference>
<evidence type="ECO:0000256" key="8">
    <source>
        <dbReference type="ARBA" id="ARBA00023228"/>
    </source>
</evidence>
<gene>
    <name evidence="28" type="ORF">SAMN04488543_1351</name>
</gene>
<keyword evidence="4" id="KW-0813">Transport</keyword>
<comment type="catalytic activity">
    <reaction evidence="13">
        <text>L-lysyl-L-alpha-amino acid(out) = L-lysyl-L-alpha-amino acid(in)</text>
        <dbReference type="Rhea" id="RHEA:79387"/>
        <dbReference type="ChEBI" id="CHEBI:229965"/>
    </reaction>
</comment>
<dbReference type="OrthoDB" id="4332123at2"/>
<dbReference type="PROSITE" id="PS50850">
    <property type="entry name" value="MFS"/>
    <property type="match status" value="1"/>
</dbReference>
<feature type="transmembrane region" description="Helical" evidence="26">
    <location>
        <begin position="252"/>
        <end position="273"/>
    </location>
</feature>
<comment type="catalytic activity">
    <reaction evidence="15">
        <text>L-aspartyl-L-lysine(out) = L-aspartyl-L-lysine(in)</text>
        <dbReference type="Rhea" id="RHEA:79411"/>
        <dbReference type="ChEBI" id="CHEBI:229953"/>
    </reaction>
</comment>
<comment type="similarity">
    <text evidence="3">Belongs to the major facilitator superfamily.</text>
</comment>
<keyword evidence="5 26" id="KW-0812">Transmembrane</keyword>
<evidence type="ECO:0000313" key="28">
    <source>
        <dbReference type="EMBL" id="SDS24232.1"/>
    </source>
</evidence>
<feature type="transmembrane region" description="Helical" evidence="26">
    <location>
        <begin position="77"/>
        <end position="97"/>
    </location>
</feature>
<dbReference type="CDD" id="cd06174">
    <property type="entry name" value="MFS"/>
    <property type="match status" value="1"/>
</dbReference>
<evidence type="ECO:0000256" key="3">
    <source>
        <dbReference type="ARBA" id="ARBA00008335"/>
    </source>
</evidence>
<evidence type="ECO:0000256" key="23">
    <source>
        <dbReference type="ARBA" id="ARBA00045018"/>
    </source>
</evidence>
<dbReference type="PANTHER" id="PTHR23512">
    <property type="entry name" value="MAJOR FACILITATOR SUPERFAMILY DOMAIN-CONTAINING PROTEIN 1"/>
    <property type="match status" value="1"/>
</dbReference>
<keyword evidence="6 26" id="KW-1133">Transmembrane helix</keyword>
<accession>A0A1H1QL89</accession>
<feature type="transmembrane region" description="Helical" evidence="26">
    <location>
        <begin position="43"/>
        <end position="70"/>
    </location>
</feature>
<comment type="catalytic activity">
    <reaction evidence="11">
        <text>L-alpha-aminoacyl-L-arginine(out) = L-alpha-aminoacyl-L-arginine(in)</text>
        <dbReference type="Rhea" id="RHEA:79367"/>
        <dbReference type="ChEBI" id="CHEBI:229968"/>
    </reaction>
</comment>
<feature type="transmembrane region" description="Helical" evidence="26">
    <location>
        <begin position="343"/>
        <end position="369"/>
    </location>
</feature>
<evidence type="ECO:0000256" key="15">
    <source>
        <dbReference type="ARBA" id="ARBA00044898"/>
    </source>
</evidence>
<comment type="catalytic activity">
    <reaction evidence="16">
        <text>L-arginyl-L-alpha-amino acid(out) = L-arginyl-L-alpha-amino acid(in)</text>
        <dbReference type="Rhea" id="RHEA:79371"/>
        <dbReference type="ChEBI" id="CHEBI:84315"/>
    </reaction>
</comment>
<feature type="transmembrane region" description="Helical" evidence="26">
    <location>
        <begin position="167"/>
        <end position="186"/>
    </location>
</feature>
<evidence type="ECO:0000256" key="21">
    <source>
        <dbReference type="ARBA" id="ARBA00044924"/>
    </source>
</evidence>
<evidence type="ECO:0000256" key="1">
    <source>
        <dbReference type="ARBA" id="ARBA00004155"/>
    </source>
</evidence>
<evidence type="ECO:0000313" key="29">
    <source>
        <dbReference type="Proteomes" id="UP000199092"/>
    </source>
</evidence>
<evidence type="ECO:0000256" key="6">
    <source>
        <dbReference type="ARBA" id="ARBA00022989"/>
    </source>
</evidence>
<comment type="catalytic activity">
    <reaction evidence="20">
        <text>L-alanyl-L-lysine(out) = L-alanyl-L-lysine(in)</text>
        <dbReference type="Rhea" id="RHEA:79415"/>
        <dbReference type="ChEBI" id="CHEBI:192470"/>
    </reaction>
</comment>
<dbReference type="InterPro" id="IPR036259">
    <property type="entry name" value="MFS_trans_sf"/>
</dbReference>
<evidence type="ECO:0000256" key="22">
    <source>
        <dbReference type="ARBA" id="ARBA00044985"/>
    </source>
</evidence>
<evidence type="ECO:0000256" key="4">
    <source>
        <dbReference type="ARBA" id="ARBA00022448"/>
    </source>
</evidence>
<evidence type="ECO:0000256" key="17">
    <source>
        <dbReference type="ARBA" id="ARBA00044900"/>
    </source>
</evidence>
<feature type="domain" description="Major facilitator superfamily (MFS) profile" evidence="27">
    <location>
        <begin position="12"/>
        <end position="409"/>
    </location>
</feature>
<dbReference type="RefSeq" id="WP_091411358.1">
    <property type="nucleotide sequence ID" value="NZ_LT629749.1"/>
</dbReference>
<comment type="catalytic activity">
    <reaction evidence="12">
        <text>L-alpha-aminoacyl-L-histidine(out) = L-alpha-aminoacyl-L-histidine(in)</text>
        <dbReference type="Rhea" id="RHEA:79375"/>
        <dbReference type="ChEBI" id="CHEBI:229967"/>
    </reaction>
</comment>
<comment type="catalytic activity">
    <reaction evidence="18">
        <text>L-arginyl-glycine(out) = L-arginyl-glycine(in)</text>
        <dbReference type="Rhea" id="RHEA:79391"/>
        <dbReference type="ChEBI" id="CHEBI:229955"/>
    </reaction>
</comment>
<reference evidence="28 29" key="1">
    <citation type="submission" date="2016-10" db="EMBL/GenBank/DDBJ databases">
        <authorList>
            <person name="de Groot N.N."/>
        </authorList>
    </citation>
    <scope>NUCLEOTIDE SEQUENCE [LARGE SCALE GENOMIC DNA]</scope>
    <source>
        <strain evidence="28 29">DSM 21741</strain>
    </source>
</reference>
<dbReference type="SUPFAM" id="SSF103473">
    <property type="entry name" value="MFS general substrate transporter"/>
    <property type="match status" value="1"/>
</dbReference>
<dbReference type="InterPro" id="IPR020846">
    <property type="entry name" value="MFS_dom"/>
</dbReference>
<evidence type="ECO:0000256" key="26">
    <source>
        <dbReference type="SAM" id="Phobius"/>
    </source>
</evidence>
<comment type="subunit">
    <text evidence="25">Homodimer. Interacts with lysosomal protein GLMP (via lumenal domain); the interaction starts while both proteins are still in the endoplasmic reticulum and is required for stabilization of MFSD1 in lysosomes but has no direct effect on its targeting to lysosomes or transporter activity.</text>
</comment>
<dbReference type="GO" id="GO:0005765">
    <property type="term" value="C:lysosomal membrane"/>
    <property type="evidence" value="ECO:0007669"/>
    <property type="project" value="UniProtKB-SubCell"/>
</dbReference>
<proteinExistence type="inferred from homology"/>
<comment type="catalytic activity">
    <reaction evidence="19">
        <text>L-histidyl-L-alpha-amino acid(out) = L-histidyl-L-alpha-amino acid(in)</text>
        <dbReference type="Rhea" id="RHEA:79379"/>
        <dbReference type="ChEBI" id="CHEBI:229964"/>
    </reaction>
</comment>
<dbReference type="GO" id="GO:0022857">
    <property type="term" value="F:transmembrane transporter activity"/>
    <property type="evidence" value="ECO:0007669"/>
    <property type="project" value="InterPro"/>
</dbReference>
<protein>
    <recommendedName>
        <fullName evidence="22">Lysosomal dipeptide transporter MFSD1</fullName>
    </recommendedName>
    <alternativeName>
        <fullName evidence="23">Major facilitator superfamily domain-containing protein 1</fullName>
    </alternativeName>
</protein>
<comment type="catalytic activity">
    <reaction evidence="21">
        <text>L-lysyl-glycine(out) = L-lysyl-glycine(in)</text>
        <dbReference type="Rhea" id="RHEA:79407"/>
        <dbReference type="ChEBI" id="CHEBI:191202"/>
    </reaction>
</comment>
<organism evidence="28 29">
    <name type="scientific">Friedmanniella luteola</name>
    <dbReference type="NCBI Taxonomy" id="546871"/>
    <lineage>
        <taxon>Bacteria</taxon>
        <taxon>Bacillati</taxon>
        <taxon>Actinomycetota</taxon>
        <taxon>Actinomycetes</taxon>
        <taxon>Propionibacteriales</taxon>
        <taxon>Nocardioidaceae</taxon>
        <taxon>Friedmanniella</taxon>
    </lineage>
</organism>